<reference evidence="1 2" key="1">
    <citation type="journal article" date="2019" name="Environ. Microbiol.">
        <title>An active ?-lactamase is a part of an orchestrated cell wall stress resistance network of Bacillus subtilis and related rhizosphere species.</title>
        <authorList>
            <person name="Bucher T."/>
            <person name="Keren-Paz A."/>
            <person name="Hausser J."/>
            <person name="Olender T."/>
            <person name="Cytryn E."/>
            <person name="Kolodkin-Gal I."/>
        </authorList>
    </citation>
    <scope>NUCLEOTIDE SEQUENCE [LARGE SCALE GENOMIC DNA]</scope>
    <source>
        <strain evidence="1 2">I4</strain>
    </source>
</reference>
<dbReference type="Proteomes" id="UP000309170">
    <property type="component" value="Unassembled WGS sequence"/>
</dbReference>
<protein>
    <submittedName>
        <fullName evidence="1">Uncharacterized protein</fullName>
    </submittedName>
</protein>
<comment type="caution">
    <text evidence="1">The sequence shown here is derived from an EMBL/GenBank/DDBJ whole genome shotgun (WGS) entry which is preliminary data.</text>
</comment>
<dbReference type="AlphaFoldDB" id="A0A9X8ZGN6"/>
<organism evidence="1 2">
    <name type="scientific">Peribacillus simplex</name>
    <dbReference type="NCBI Taxonomy" id="1478"/>
    <lineage>
        <taxon>Bacteria</taxon>
        <taxon>Bacillati</taxon>
        <taxon>Bacillota</taxon>
        <taxon>Bacilli</taxon>
        <taxon>Bacillales</taxon>
        <taxon>Bacillaceae</taxon>
        <taxon>Peribacillus</taxon>
    </lineage>
</organism>
<accession>A0A9X8ZGN6</accession>
<gene>
    <name evidence="1" type="ORF">FC678_12855</name>
</gene>
<sequence length="82" mass="8962">MKTKTIIKNGTIFSGEIKKIKTFPASIRSNGEDTATTFLCFEVIDKKGRHFITVRDKGVLDSITITGNGGGRIVGINKLSFE</sequence>
<dbReference type="EMBL" id="SZNT01000170">
    <property type="protein sequence ID" value="TKH11097.1"/>
    <property type="molecule type" value="Genomic_DNA"/>
</dbReference>
<proteinExistence type="predicted"/>
<feature type="non-terminal residue" evidence="1">
    <location>
        <position position="82"/>
    </location>
</feature>
<name>A0A9X8ZGN6_9BACI</name>
<evidence type="ECO:0000313" key="1">
    <source>
        <dbReference type="EMBL" id="TKH11097.1"/>
    </source>
</evidence>
<dbReference type="RefSeq" id="WP_137023758.1">
    <property type="nucleotide sequence ID" value="NZ_SZNT01000170.1"/>
</dbReference>
<evidence type="ECO:0000313" key="2">
    <source>
        <dbReference type="Proteomes" id="UP000309170"/>
    </source>
</evidence>